<comment type="caution">
    <text evidence="7">The sequence shown here is derived from an EMBL/GenBank/DDBJ whole genome shotgun (WGS) entry which is preliminary data.</text>
</comment>
<keyword evidence="4 5" id="KW-0472">Membrane</keyword>
<evidence type="ECO:0000256" key="2">
    <source>
        <dbReference type="ARBA" id="ARBA00022692"/>
    </source>
</evidence>
<dbReference type="EMBL" id="JBHUFD010000005">
    <property type="protein sequence ID" value="MFD1874002.1"/>
    <property type="molecule type" value="Genomic_DNA"/>
</dbReference>
<gene>
    <name evidence="7" type="ORF">ACFSDX_16270</name>
</gene>
<reference evidence="8" key="1">
    <citation type="journal article" date="2019" name="Int. J. Syst. Evol. Microbiol.">
        <title>The Global Catalogue of Microorganisms (GCM) 10K type strain sequencing project: providing services to taxonomists for standard genome sequencing and annotation.</title>
        <authorList>
            <consortium name="The Broad Institute Genomics Platform"/>
            <consortium name="The Broad Institute Genome Sequencing Center for Infectious Disease"/>
            <person name="Wu L."/>
            <person name="Ma J."/>
        </authorList>
    </citation>
    <scope>NUCLEOTIDE SEQUENCE [LARGE SCALE GENOMIC DNA]</scope>
    <source>
        <strain evidence="8">CGMCC 1.15795</strain>
    </source>
</reference>
<proteinExistence type="predicted"/>
<evidence type="ECO:0000259" key="6">
    <source>
        <dbReference type="Pfam" id="PF04893"/>
    </source>
</evidence>
<organism evidence="7 8">
    <name type="scientific">Hymenobacter bucti</name>
    <dbReference type="NCBI Taxonomy" id="1844114"/>
    <lineage>
        <taxon>Bacteria</taxon>
        <taxon>Pseudomonadati</taxon>
        <taxon>Bacteroidota</taxon>
        <taxon>Cytophagia</taxon>
        <taxon>Cytophagales</taxon>
        <taxon>Hymenobacteraceae</taxon>
        <taxon>Hymenobacter</taxon>
    </lineage>
</organism>
<evidence type="ECO:0000256" key="3">
    <source>
        <dbReference type="ARBA" id="ARBA00022989"/>
    </source>
</evidence>
<evidence type="ECO:0000256" key="5">
    <source>
        <dbReference type="SAM" id="Phobius"/>
    </source>
</evidence>
<dbReference type="Proteomes" id="UP001597197">
    <property type="component" value="Unassembled WGS sequence"/>
</dbReference>
<dbReference type="Pfam" id="PF04893">
    <property type="entry name" value="Yip1"/>
    <property type="match status" value="1"/>
</dbReference>
<keyword evidence="2 5" id="KW-0812">Transmembrane</keyword>
<evidence type="ECO:0000256" key="4">
    <source>
        <dbReference type="ARBA" id="ARBA00023136"/>
    </source>
</evidence>
<sequence length="214" mass="23299">MHKVLPYSDDNRGITKRSLLASIWRRPQATLAFILAKYPDDYVSILFFLGGIARAVERAISQQRNDKMNVGTILLLAVVMGSISGWITSSIYAWGLTIVGRWLGGIDDSNKFRTVLAWAQVPVIAGLLLLWPALVFLEDDSFQALRLAYPLLLSSVLPVLFIAKIALGSWSIAILLKGVALIQGFSIARALVNILLPGSLVVAFVLLIAGLLQG</sequence>
<feature type="transmembrane region" description="Helical" evidence="5">
    <location>
        <begin position="115"/>
        <end position="137"/>
    </location>
</feature>
<evidence type="ECO:0000256" key="1">
    <source>
        <dbReference type="ARBA" id="ARBA00004141"/>
    </source>
</evidence>
<evidence type="ECO:0000313" key="7">
    <source>
        <dbReference type="EMBL" id="MFD1874002.1"/>
    </source>
</evidence>
<name>A0ABW4QX37_9BACT</name>
<protein>
    <submittedName>
        <fullName evidence="7">YIP1 family protein</fullName>
    </submittedName>
</protein>
<dbReference type="RefSeq" id="WP_382315384.1">
    <property type="nucleotide sequence ID" value="NZ_JBHUFD010000005.1"/>
</dbReference>
<evidence type="ECO:0000313" key="8">
    <source>
        <dbReference type="Proteomes" id="UP001597197"/>
    </source>
</evidence>
<feature type="transmembrane region" description="Helical" evidence="5">
    <location>
        <begin position="149"/>
        <end position="175"/>
    </location>
</feature>
<keyword evidence="8" id="KW-1185">Reference proteome</keyword>
<keyword evidence="3 5" id="KW-1133">Transmembrane helix</keyword>
<accession>A0ABW4QX37</accession>
<feature type="domain" description="Yip1" evidence="6">
    <location>
        <begin position="24"/>
        <end position="207"/>
    </location>
</feature>
<feature type="transmembrane region" description="Helical" evidence="5">
    <location>
        <begin position="187"/>
        <end position="212"/>
    </location>
</feature>
<comment type="subcellular location">
    <subcellularLocation>
        <location evidence="1">Membrane</location>
        <topology evidence="1">Multi-pass membrane protein</topology>
    </subcellularLocation>
</comment>
<dbReference type="InterPro" id="IPR006977">
    <property type="entry name" value="Yip1_dom"/>
</dbReference>
<feature type="transmembrane region" description="Helical" evidence="5">
    <location>
        <begin position="72"/>
        <end position="95"/>
    </location>
</feature>